<evidence type="ECO:0000313" key="3">
    <source>
        <dbReference type="Proteomes" id="UP000030653"/>
    </source>
</evidence>
<evidence type="ECO:0000313" key="2">
    <source>
        <dbReference type="EMBL" id="EJT96999.1"/>
    </source>
</evidence>
<dbReference type="HOGENOM" id="CLU_2527414_0_0_1"/>
<keyword evidence="1" id="KW-0812">Transmembrane</keyword>
<protein>
    <submittedName>
        <fullName evidence="2">Uncharacterized protein</fullName>
    </submittedName>
</protein>
<dbReference type="GeneID" id="63689216"/>
<organism evidence="2 3">
    <name type="scientific">Dacryopinax primogenitus (strain DJM 731)</name>
    <name type="common">Brown rot fungus</name>
    <dbReference type="NCBI Taxonomy" id="1858805"/>
    <lineage>
        <taxon>Eukaryota</taxon>
        <taxon>Fungi</taxon>
        <taxon>Dikarya</taxon>
        <taxon>Basidiomycota</taxon>
        <taxon>Agaricomycotina</taxon>
        <taxon>Dacrymycetes</taxon>
        <taxon>Dacrymycetales</taxon>
        <taxon>Dacrymycetaceae</taxon>
        <taxon>Dacryopinax</taxon>
    </lineage>
</organism>
<dbReference type="Proteomes" id="UP000030653">
    <property type="component" value="Unassembled WGS sequence"/>
</dbReference>
<name>M5FQI4_DACPD</name>
<proteinExistence type="predicted"/>
<accession>M5FQI4</accession>
<gene>
    <name evidence="2" type="ORF">DACRYDRAFT_25417</name>
</gene>
<dbReference type="AlphaFoldDB" id="M5FQI4"/>
<dbReference type="RefSeq" id="XP_040623897.1">
    <property type="nucleotide sequence ID" value="XM_040774154.1"/>
</dbReference>
<keyword evidence="1" id="KW-0472">Membrane</keyword>
<sequence length="84" mass="8976">MFPALAQSSRVAARQAPVTIKRGFAAAAKHGHNAMPAPPAEVYPLLAVVAVGSGFGIYSGVKAWVKEEDSFTHHRSTGNEHMKY</sequence>
<feature type="transmembrane region" description="Helical" evidence="1">
    <location>
        <begin position="42"/>
        <end position="65"/>
    </location>
</feature>
<keyword evidence="3" id="KW-1185">Reference proteome</keyword>
<dbReference type="EMBL" id="JH795879">
    <property type="protein sequence ID" value="EJT96999.1"/>
    <property type="molecule type" value="Genomic_DNA"/>
</dbReference>
<dbReference type="OrthoDB" id="3351879at2759"/>
<evidence type="ECO:0000256" key="1">
    <source>
        <dbReference type="SAM" id="Phobius"/>
    </source>
</evidence>
<keyword evidence="1" id="KW-1133">Transmembrane helix</keyword>
<reference evidence="2 3" key="1">
    <citation type="journal article" date="2012" name="Science">
        <title>The Paleozoic origin of enzymatic lignin decomposition reconstructed from 31 fungal genomes.</title>
        <authorList>
            <person name="Floudas D."/>
            <person name="Binder M."/>
            <person name="Riley R."/>
            <person name="Barry K."/>
            <person name="Blanchette R.A."/>
            <person name="Henrissat B."/>
            <person name="Martinez A.T."/>
            <person name="Otillar R."/>
            <person name="Spatafora J.W."/>
            <person name="Yadav J.S."/>
            <person name="Aerts A."/>
            <person name="Benoit I."/>
            <person name="Boyd A."/>
            <person name="Carlson A."/>
            <person name="Copeland A."/>
            <person name="Coutinho P.M."/>
            <person name="de Vries R.P."/>
            <person name="Ferreira P."/>
            <person name="Findley K."/>
            <person name="Foster B."/>
            <person name="Gaskell J."/>
            <person name="Glotzer D."/>
            <person name="Gorecki P."/>
            <person name="Heitman J."/>
            <person name="Hesse C."/>
            <person name="Hori C."/>
            <person name="Igarashi K."/>
            <person name="Jurgens J.A."/>
            <person name="Kallen N."/>
            <person name="Kersten P."/>
            <person name="Kohler A."/>
            <person name="Kuees U."/>
            <person name="Kumar T.K.A."/>
            <person name="Kuo A."/>
            <person name="LaButti K."/>
            <person name="Larrondo L.F."/>
            <person name="Lindquist E."/>
            <person name="Ling A."/>
            <person name="Lombard V."/>
            <person name="Lucas S."/>
            <person name="Lundell T."/>
            <person name="Martin R."/>
            <person name="McLaughlin D.J."/>
            <person name="Morgenstern I."/>
            <person name="Morin E."/>
            <person name="Murat C."/>
            <person name="Nagy L.G."/>
            <person name="Nolan M."/>
            <person name="Ohm R.A."/>
            <person name="Patyshakuliyeva A."/>
            <person name="Rokas A."/>
            <person name="Ruiz-Duenas F.J."/>
            <person name="Sabat G."/>
            <person name="Salamov A."/>
            <person name="Samejima M."/>
            <person name="Schmutz J."/>
            <person name="Slot J.C."/>
            <person name="St John F."/>
            <person name="Stenlid J."/>
            <person name="Sun H."/>
            <person name="Sun S."/>
            <person name="Syed K."/>
            <person name="Tsang A."/>
            <person name="Wiebenga A."/>
            <person name="Young D."/>
            <person name="Pisabarro A."/>
            <person name="Eastwood D.C."/>
            <person name="Martin F."/>
            <person name="Cullen D."/>
            <person name="Grigoriev I.V."/>
            <person name="Hibbett D.S."/>
        </authorList>
    </citation>
    <scope>NUCLEOTIDE SEQUENCE [LARGE SCALE GENOMIC DNA]</scope>
    <source>
        <strain evidence="2 3">DJM-731 SS1</strain>
    </source>
</reference>